<dbReference type="HOGENOM" id="CLU_839666_0_0_1"/>
<evidence type="ECO:0000256" key="1">
    <source>
        <dbReference type="SAM" id="MobiDB-lite"/>
    </source>
</evidence>
<evidence type="ECO:0000313" key="3">
    <source>
        <dbReference type="EMBL" id="CCE86253.1"/>
    </source>
</evidence>
<feature type="compositionally biased region" description="Acidic residues" evidence="1">
    <location>
        <begin position="277"/>
        <end position="289"/>
    </location>
</feature>
<feature type="transmembrane region" description="Helical" evidence="2">
    <location>
        <begin position="21"/>
        <end position="42"/>
    </location>
</feature>
<feature type="transmembrane region" description="Helical" evidence="2">
    <location>
        <begin position="78"/>
        <end position="101"/>
    </location>
</feature>
<name>G8Y392_PICSO</name>
<gene>
    <name evidence="3" type="primary">Piso0_005920</name>
    <name evidence="3" type="ORF">GNLVRS01_PISO0M25026g</name>
</gene>
<sequence length="341" mass="36924">MRNLYGSSSNMVRKMTQDSKNPCFHLTIAAFVLIGIILYFNWDTLFSSDDVRNTALQIRAPTLLAKYDQELQNQRRSLAATALGAGLSVSMALASTSGYFTKVTCSGAAVTTVFGNIAGAGACLSSIAVFLITTAITGALGANGVQSMTSRDESDKRYVYHDKYDVHLDRHGSVYEDHSIFNKTLASALSNVGVSNLTVFDHQHGSGIVIHTIHYTDKWGDHASFHANNDINSFLHTLAYDWLSNNSTEDASLHKRGISADVSSSTYTKGDAYSQFEAEEEGDAEEDEKAGDGNNSIENYLSDSPSNKYCIQTIAGGTHFMKGEVFFDGSGSSAGICQNNY</sequence>
<reference evidence="3 4" key="1">
    <citation type="journal article" date="2012" name="G3 (Bethesda)">
        <title>Pichia sorbitophila, an interspecies yeast hybrid reveals early steps of genome resolution following polyploidization.</title>
        <authorList>
            <person name="Leh Louis V."/>
            <person name="Despons L."/>
            <person name="Friedrich A."/>
            <person name="Martin T."/>
            <person name="Durrens P."/>
            <person name="Casaregola S."/>
            <person name="Neuveglise C."/>
            <person name="Fairhead C."/>
            <person name="Marck C."/>
            <person name="Cruz J.A."/>
            <person name="Straub M.L."/>
            <person name="Kugler V."/>
            <person name="Sacerdot C."/>
            <person name="Uzunov Z."/>
            <person name="Thierry A."/>
            <person name="Weiss S."/>
            <person name="Bleykasten C."/>
            <person name="De Montigny J."/>
            <person name="Jacques N."/>
            <person name="Jung P."/>
            <person name="Lemaire M."/>
            <person name="Mallet S."/>
            <person name="Morel G."/>
            <person name="Richard G.F."/>
            <person name="Sarkar A."/>
            <person name="Savel G."/>
            <person name="Schacherer J."/>
            <person name="Seret M.L."/>
            <person name="Talla E."/>
            <person name="Samson G."/>
            <person name="Jubin C."/>
            <person name="Poulain J."/>
            <person name="Vacherie B."/>
            <person name="Barbe V."/>
            <person name="Pelletier E."/>
            <person name="Sherman D.J."/>
            <person name="Westhof E."/>
            <person name="Weissenbach J."/>
            <person name="Baret P.V."/>
            <person name="Wincker P."/>
            <person name="Gaillardin C."/>
            <person name="Dujon B."/>
            <person name="Souciet J.L."/>
        </authorList>
    </citation>
    <scope>NUCLEOTIDE SEQUENCE [LARGE SCALE GENOMIC DNA]</scope>
    <source>
        <strain evidence="4">ATCC MYA-4447 / BCRC 22081 / CBS 7064 / NBRC 10061 / NRRL Y-12695</strain>
    </source>
</reference>
<evidence type="ECO:0000313" key="4">
    <source>
        <dbReference type="Proteomes" id="UP000005222"/>
    </source>
</evidence>
<evidence type="ECO:0000256" key="2">
    <source>
        <dbReference type="SAM" id="Phobius"/>
    </source>
</evidence>
<dbReference type="InParanoid" id="G8Y392"/>
<protein>
    <submittedName>
        <fullName evidence="3">Piso0_005920 protein</fullName>
    </submittedName>
</protein>
<keyword evidence="2" id="KW-0472">Membrane</keyword>
<dbReference type="Proteomes" id="UP000005222">
    <property type="component" value="Chromosome M"/>
</dbReference>
<organism evidence="3 4">
    <name type="scientific">Pichia sorbitophila (strain ATCC MYA-4447 / BCRC 22081 / CBS 7064 / NBRC 10061 / NRRL Y-12695)</name>
    <name type="common">Hybrid yeast</name>
    <dbReference type="NCBI Taxonomy" id="559304"/>
    <lineage>
        <taxon>Eukaryota</taxon>
        <taxon>Fungi</taxon>
        <taxon>Dikarya</taxon>
        <taxon>Ascomycota</taxon>
        <taxon>Saccharomycotina</taxon>
        <taxon>Pichiomycetes</taxon>
        <taxon>Debaryomycetaceae</taxon>
        <taxon>Millerozyma</taxon>
    </lineage>
</organism>
<proteinExistence type="predicted"/>
<feature type="transmembrane region" description="Helical" evidence="2">
    <location>
        <begin position="113"/>
        <end position="140"/>
    </location>
</feature>
<dbReference type="AlphaFoldDB" id="G8Y392"/>
<keyword evidence="4" id="KW-1185">Reference proteome</keyword>
<accession>G8Y392</accession>
<feature type="region of interest" description="Disordered" evidence="1">
    <location>
        <begin position="277"/>
        <end position="300"/>
    </location>
</feature>
<dbReference type="eggNOG" id="ENOG502SQW8">
    <property type="taxonomic scope" value="Eukaryota"/>
</dbReference>
<dbReference type="EMBL" id="FO082047">
    <property type="protein sequence ID" value="CCE86253.1"/>
    <property type="molecule type" value="Genomic_DNA"/>
</dbReference>
<keyword evidence="2" id="KW-1133">Transmembrane helix</keyword>
<keyword evidence="2" id="KW-0812">Transmembrane</keyword>